<gene>
    <name evidence="1" type="ORF">KIM372_02770</name>
</gene>
<evidence type="ECO:0000313" key="1">
    <source>
        <dbReference type="EMBL" id="BDR52370.1"/>
    </source>
</evidence>
<sequence>MSKGLTERIHSHTPLPYPNDGCTILSDYRHRLMSYIRAWPKHKHAQIRRRYVNCALAIGHGNCIVVPLDNAMLKVEKRQSILNSDKLT</sequence>
<accession>A0ABM8B6S2</accession>
<dbReference type="Proteomes" id="UP001321766">
    <property type="component" value="Chromosome"/>
</dbReference>
<organism evidence="1 2">
    <name type="scientific">Bombiscardovia nodaiensis</name>
    <dbReference type="NCBI Taxonomy" id="2932181"/>
    <lineage>
        <taxon>Bacteria</taxon>
        <taxon>Bacillati</taxon>
        <taxon>Actinomycetota</taxon>
        <taxon>Actinomycetes</taxon>
        <taxon>Bifidobacteriales</taxon>
        <taxon>Bifidobacteriaceae</taxon>
        <taxon>Bombiscardovia</taxon>
    </lineage>
</organism>
<name>A0ABM8B6S2_9BIFI</name>
<keyword evidence="2" id="KW-1185">Reference proteome</keyword>
<proteinExistence type="predicted"/>
<reference evidence="1 2" key="1">
    <citation type="journal article" date="2023" name="Microbiol. Spectr.">
        <title>Symbiosis of Carpenter Bees with Uncharacterized Lactic Acid Bacteria Showing NAD Auxotrophy.</title>
        <authorList>
            <person name="Kawasaki S."/>
            <person name="Ozawa K."/>
            <person name="Mori T."/>
            <person name="Yamamoto A."/>
            <person name="Ito M."/>
            <person name="Ohkuma M."/>
            <person name="Sakamoto M."/>
            <person name="Matsutani M."/>
        </authorList>
    </citation>
    <scope>NUCLEOTIDE SEQUENCE [LARGE SCALE GENOMIC DNA]</scope>
    <source>
        <strain evidence="1 2">Kim37-2</strain>
    </source>
</reference>
<dbReference type="EMBL" id="AP026798">
    <property type="protein sequence ID" value="BDR52370.1"/>
    <property type="molecule type" value="Genomic_DNA"/>
</dbReference>
<protein>
    <submittedName>
        <fullName evidence="1">Uncharacterized protein</fullName>
    </submittedName>
</protein>
<evidence type="ECO:0000313" key="2">
    <source>
        <dbReference type="Proteomes" id="UP001321766"/>
    </source>
</evidence>